<protein>
    <submittedName>
        <fullName evidence="1">Uncharacterized protein</fullName>
    </submittedName>
</protein>
<evidence type="ECO:0000313" key="2">
    <source>
        <dbReference type="Proteomes" id="UP000593573"/>
    </source>
</evidence>
<proteinExistence type="predicted"/>
<keyword evidence="2" id="KW-1185">Reference proteome</keyword>
<dbReference type="AlphaFoldDB" id="A0A7J8UL03"/>
<evidence type="ECO:0000313" key="1">
    <source>
        <dbReference type="EMBL" id="MBA0651186.1"/>
    </source>
</evidence>
<gene>
    <name evidence="1" type="ORF">Goklo_018546</name>
</gene>
<dbReference type="Proteomes" id="UP000593573">
    <property type="component" value="Unassembled WGS sequence"/>
</dbReference>
<dbReference type="OrthoDB" id="982559at2759"/>
<dbReference type="EMBL" id="JABFAB010000006">
    <property type="protein sequence ID" value="MBA0651186.1"/>
    <property type="molecule type" value="Genomic_DNA"/>
</dbReference>
<reference evidence="1 2" key="1">
    <citation type="journal article" date="2019" name="Genome Biol. Evol.">
        <title>Insights into the evolution of the New World diploid cottons (Gossypium, subgenus Houzingenia) based on genome sequencing.</title>
        <authorList>
            <person name="Grover C.E."/>
            <person name="Arick M.A. 2nd"/>
            <person name="Thrash A."/>
            <person name="Conover J.L."/>
            <person name="Sanders W.S."/>
            <person name="Peterson D.G."/>
            <person name="Frelichowski J.E."/>
            <person name="Scheffler J.A."/>
            <person name="Scheffler B.E."/>
            <person name="Wendel J.F."/>
        </authorList>
    </citation>
    <scope>NUCLEOTIDE SEQUENCE [LARGE SCALE GENOMIC DNA]</scope>
    <source>
        <strain evidence="1">57</strain>
        <tissue evidence="1">Leaf</tissue>
    </source>
</reference>
<organism evidence="1 2">
    <name type="scientific">Gossypium klotzschianum</name>
    <dbReference type="NCBI Taxonomy" id="34286"/>
    <lineage>
        <taxon>Eukaryota</taxon>
        <taxon>Viridiplantae</taxon>
        <taxon>Streptophyta</taxon>
        <taxon>Embryophyta</taxon>
        <taxon>Tracheophyta</taxon>
        <taxon>Spermatophyta</taxon>
        <taxon>Magnoliopsida</taxon>
        <taxon>eudicotyledons</taxon>
        <taxon>Gunneridae</taxon>
        <taxon>Pentapetalae</taxon>
        <taxon>rosids</taxon>
        <taxon>malvids</taxon>
        <taxon>Malvales</taxon>
        <taxon>Malvaceae</taxon>
        <taxon>Malvoideae</taxon>
        <taxon>Gossypium</taxon>
    </lineage>
</organism>
<accession>A0A7J8UL03</accession>
<name>A0A7J8UL03_9ROSI</name>
<sequence length="74" mass="8585">MLVTNIGELSYFKKKMAKDNYVDTKVEDLQILKSITTPLSKKSLQSKEVFLHFNSIYMDIISLLKWTCLPSPRC</sequence>
<comment type="caution">
    <text evidence="1">The sequence shown here is derived from an EMBL/GenBank/DDBJ whole genome shotgun (WGS) entry which is preliminary data.</text>
</comment>